<dbReference type="EC" id="1.13.12.3" evidence="3"/>
<name>A0A4R6NC32_9BURK</name>
<dbReference type="PANTHER" id="PTHR10742:SF410">
    <property type="entry name" value="LYSINE-SPECIFIC HISTONE DEMETHYLASE 2"/>
    <property type="match status" value="1"/>
</dbReference>
<dbReference type="OrthoDB" id="3972913at2"/>
<accession>A0A4R6NC32</accession>
<evidence type="ECO:0000256" key="1">
    <source>
        <dbReference type="ARBA" id="ARBA00004814"/>
    </source>
</evidence>
<reference evidence="8 9" key="1">
    <citation type="submission" date="2019-03" db="EMBL/GenBank/DDBJ databases">
        <title>Genomic Encyclopedia of Type Strains, Phase IV (KMG-IV): sequencing the most valuable type-strain genomes for metagenomic binning, comparative biology and taxonomic classification.</title>
        <authorList>
            <person name="Goeker M."/>
        </authorList>
    </citation>
    <scope>NUCLEOTIDE SEQUENCE [LARGE SCALE GENOMIC DNA]</scope>
    <source>
        <strain evidence="8 9">DSM 25082</strain>
    </source>
</reference>
<keyword evidence="9" id="KW-1185">Reference proteome</keyword>
<evidence type="ECO:0000313" key="9">
    <source>
        <dbReference type="Proteomes" id="UP000295357"/>
    </source>
</evidence>
<evidence type="ECO:0000256" key="6">
    <source>
        <dbReference type="ARBA" id="ARBA00047321"/>
    </source>
</evidence>
<evidence type="ECO:0000259" key="7">
    <source>
        <dbReference type="Pfam" id="PF01593"/>
    </source>
</evidence>
<dbReference type="SUPFAM" id="SSF54373">
    <property type="entry name" value="FAD-linked reductases, C-terminal domain"/>
    <property type="match status" value="1"/>
</dbReference>
<comment type="pathway">
    <text evidence="1">Plant hormone metabolism; auxin biosynthesis.</text>
</comment>
<dbReference type="InterPro" id="IPR036188">
    <property type="entry name" value="FAD/NAD-bd_sf"/>
</dbReference>
<organism evidence="8 9">
    <name type="scientific">Roseateles asaccharophilus</name>
    <dbReference type="NCBI Taxonomy" id="582607"/>
    <lineage>
        <taxon>Bacteria</taxon>
        <taxon>Pseudomonadati</taxon>
        <taxon>Pseudomonadota</taxon>
        <taxon>Betaproteobacteria</taxon>
        <taxon>Burkholderiales</taxon>
        <taxon>Sphaerotilaceae</taxon>
        <taxon>Roseateles</taxon>
    </lineage>
</organism>
<comment type="catalytic activity">
    <reaction evidence="6">
        <text>L-tryptophan + O2 = indole-3-acetamide + CO2 + H2O</text>
        <dbReference type="Rhea" id="RHEA:16165"/>
        <dbReference type="ChEBI" id="CHEBI:15377"/>
        <dbReference type="ChEBI" id="CHEBI:15379"/>
        <dbReference type="ChEBI" id="CHEBI:16031"/>
        <dbReference type="ChEBI" id="CHEBI:16526"/>
        <dbReference type="ChEBI" id="CHEBI:57912"/>
        <dbReference type="EC" id="1.13.12.3"/>
    </reaction>
</comment>
<dbReference type="EMBL" id="SNXE01000001">
    <property type="protein sequence ID" value="TDP13188.1"/>
    <property type="molecule type" value="Genomic_DNA"/>
</dbReference>
<proteinExistence type="inferred from homology"/>
<feature type="domain" description="Amine oxidase" evidence="7">
    <location>
        <begin position="53"/>
        <end position="467"/>
    </location>
</feature>
<dbReference type="GO" id="GO:0009851">
    <property type="term" value="P:auxin biosynthetic process"/>
    <property type="evidence" value="ECO:0007669"/>
    <property type="project" value="UniProtKB-KW"/>
</dbReference>
<evidence type="ECO:0000313" key="8">
    <source>
        <dbReference type="EMBL" id="TDP13188.1"/>
    </source>
</evidence>
<dbReference type="GO" id="GO:0050361">
    <property type="term" value="F:tryptophan 2-monooxygenase activity"/>
    <property type="evidence" value="ECO:0007669"/>
    <property type="project" value="UniProtKB-EC"/>
</dbReference>
<comment type="similarity">
    <text evidence="2">Belongs to the tryptophan 2-monooxygenase family.</text>
</comment>
<dbReference type="Gene3D" id="3.90.660.10">
    <property type="match status" value="1"/>
</dbReference>
<evidence type="ECO:0000256" key="2">
    <source>
        <dbReference type="ARBA" id="ARBA00005833"/>
    </source>
</evidence>
<dbReference type="Pfam" id="PF01593">
    <property type="entry name" value="Amino_oxidase"/>
    <property type="match status" value="1"/>
</dbReference>
<dbReference type="InterPro" id="IPR002937">
    <property type="entry name" value="Amino_oxidase"/>
</dbReference>
<dbReference type="Gene3D" id="3.50.50.60">
    <property type="entry name" value="FAD/NAD(P)-binding domain"/>
    <property type="match status" value="1"/>
</dbReference>
<dbReference type="InterPro" id="IPR050281">
    <property type="entry name" value="Flavin_monoamine_oxidase"/>
</dbReference>
<dbReference type="AlphaFoldDB" id="A0A4R6NC32"/>
<evidence type="ECO:0000256" key="5">
    <source>
        <dbReference type="ARBA" id="ARBA00023070"/>
    </source>
</evidence>
<evidence type="ECO:0000256" key="3">
    <source>
        <dbReference type="ARBA" id="ARBA00012535"/>
    </source>
</evidence>
<evidence type="ECO:0000256" key="4">
    <source>
        <dbReference type="ARBA" id="ARBA00017871"/>
    </source>
</evidence>
<protein>
    <recommendedName>
        <fullName evidence="4">Tryptophan 2-monooxygenase</fullName>
        <ecNumber evidence="3">1.13.12.3</ecNumber>
    </recommendedName>
</protein>
<comment type="caution">
    <text evidence="8">The sequence shown here is derived from an EMBL/GenBank/DDBJ whole genome shotgun (WGS) entry which is preliminary data.</text>
</comment>
<dbReference type="PANTHER" id="PTHR10742">
    <property type="entry name" value="FLAVIN MONOAMINE OXIDASE"/>
    <property type="match status" value="1"/>
</dbReference>
<dbReference type="RefSeq" id="WP_133602088.1">
    <property type="nucleotide sequence ID" value="NZ_JAUFPJ010000001.1"/>
</dbReference>
<dbReference type="SUPFAM" id="SSF51905">
    <property type="entry name" value="FAD/NAD(P)-binding domain"/>
    <property type="match status" value="1"/>
</dbReference>
<gene>
    <name evidence="8" type="ORF">DFR39_101662</name>
</gene>
<dbReference type="Proteomes" id="UP000295357">
    <property type="component" value="Unassembled WGS sequence"/>
</dbReference>
<keyword evidence="5" id="KW-0073">Auxin biosynthesis</keyword>
<sequence length="483" mass="52252">MKRRQALGATGLGLGSILSMGMAPALAQLQRASDRQPVHAADAPRVIVVGAGIAGLAAAQRLRAAGQRVLVLEARERSGGRIFTSQAWRGPAMDLGASWIHGAGPANPLTQLARRIGARTFSTDMENAQAYDGLGGELRAAEQRRLADLRGRIGELLAERELEARDVSLQALVYEALDYTERPAPQQRLIDFLLNSEFEHEYGAATRQLSARWFDAGSAYEGGELIFPDGYKALIDHLSTGLDIRLQHEVREIDYQGAAGVTVRTQHGSFSAPQLIVTLPLGVLKAGKVRFSPALPSRKQIAIEHLGMGVLNKCCLLFERAFWDTQLDWLNHLPPTGRAGQWTEWVSLARPSGAPVLMGFNAADHGRRIEAMSDAALAQDAMAVLRRMFGSQIPAPQDVLVSRWASDPHALGAYSCHVLGSHPAQRDDLAQSVNGRLFFAGEATDRQHYQTVHGAYQSGLRAAQELLRAGGGQQARAPVSHSA</sequence>